<evidence type="ECO:0000256" key="1">
    <source>
        <dbReference type="ARBA" id="ARBA00022737"/>
    </source>
</evidence>
<keyword evidence="1" id="KW-0677">Repeat</keyword>
<dbReference type="EMBL" id="HBIN01020470">
    <property type="protein sequence ID" value="CAE0445633.1"/>
    <property type="molecule type" value="Transcribed_RNA"/>
</dbReference>
<sequence length="462" mass="52034">MMPVLKERTGAVVSPDAAVTEKWPEEYANTTLIMSRLKPPPECLKNRSRHFRDDFKKGAEMKSETKSDVDNVALDDVSMLHPEQVDVDKHEKIFDYSCGISRSKLIQTIKILRINKLDAKTQESGLGYMQKVAKLLSCADALIDMGLSKVVVDALRTHPSNADISTISCSLITVLTHIEHVKNAEKSAIVLMRFGAGQAIMKSMKQNMETEEVQYHGLLALYNLTYNSERRRTALRNAEGSNAELATLIVEIMKNHSSKAVQIECCAAISNFQLQDIEQNKKNFIECQAVETVADAISEHGKSEDLVLIACEGLNIMYESAPIPWRDRLGEKVKKMLKEQLKDNLNSSDSNIEILRNLLSVLTTYSSHFENRAKFIESGLDKYVVDAFVVGEQDLKVTRLALYLLYLFSFHKKQEAKNFKSLGAVRLVKSAMKNFRDDAYVQNQGRATLQLLKKNGKPNRRG</sequence>
<evidence type="ECO:0000313" key="2">
    <source>
        <dbReference type="EMBL" id="CAE0445633.1"/>
    </source>
</evidence>
<dbReference type="InterPro" id="IPR016024">
    <property type="entry name" value="ARM-type_fold"/>
</dbReference>
<dbReference type="PANTHER" id="PTHR22895:SF0">
    <property type="entry name" value="ARMADILLO REPEAT-CONTAINING PROTEIN 6"/>
    <property type="match status" value="1"/>
</dbReference>
<name>A0A6S8FAS3_9STRA</name>
<accession>A0A6S8FAS3</accession>
<dbReference type="Gene3D" id="1.25.10.10">
    <property type="entry name" value="Leucine-rich Repeat Variant"/>
    <property type="match status" value="1"/>
</dbReference>
<dbReference type="InterPro" id="IPR011989">
    <property type="entry name" value="ARM-like"/>
</dbReference>
<protein>
    <recommendedName>
        <fullName evidence="4">Armadillo repeat-containing domain-containing protein</fullName>
    </recommendedName>
</protein>
<evidence type="ECO:0008006" key="4">
    <source>
        <dbReference type="Google" id="ProtNLM"/>
    </source>
</evidence>
<dbReference type="AlphaFoldDB" id="A0A6S8FAS3"/>
<dbReference type="EMBL" id="HBIN01020471">
    <property type="protein sequence ID" value="CAE0445634.1"/>
    <property type="molecule type" value="Transcribed_RNA"/>
</dbReference>
<evidence type="ECO:0000313" key="3">
    <source>
        <dbReference type="EMBL" id="CAE0445634.1"/>
    </source>
</evidence>
<dbReference type="PANTHER" id="PTHR22895">
    <property type="entry name" value="ARMADILLO REPEAT-CONTAINING PROTEIN 6"/>
    <property type="match status" value="1"/>
</dbReference>
<reference evidence="2" key="1">
    <citation type="submission" date="2021-01" db="EMBL/GenBank/DDBJ databases">
        <authorList>
            <person name="Corre E."/>
            <person name="Pelletier E."/>
            <person name="Niang G."/>
            <person name="Scheremetjew M."/>
            <person name="Finn R."/>
            <person name="Kale V."/>
            <person name="Holt S."/>
            <person name="Cochrane G."/>
            <person name="Meng A."/>
            <person name="Brown T."/>
            <person name="Cohen L."/>
        </authorList>
    </citation>
    <scope>NUCLEOTIDE SEQUENCE</scope>
    <source>
        <strain evidence="2">GSBS06</strain>
    </source>
</reference>
<proteinExistence type="predicted"/>
<dbReference type="SUPFAM" id="SSF48371">
    <property type="entry name" value="ARM repeat"/>
    <property type="match status" value="1"/>
</dbReference>
<gene>
    <name evidence="2" type="ORF">ASTO00021_LOCUS15640</name>
    <name evidence="3" type="ORF">ASTO00021_LOCUS15641</name>
</gene>
<organism evidence="2">
    <name type="scientific">Aplanochytrium stocchinoi</name>
    <dbReference type="NCBI Taxonomy" id="215587"/>
    <lineage>
        <taxon>Eukaryota</taxon>
        <taxon>Sar</taxon>
        <taxon>Stramenopiles</taxon>
        <taxon>Bigyra</taxon>
        <taxon>Labyrinthulomycetes</taxon>
        <taxon>Thraustochytrida</taxon>
        <taxon>Thraustochytriidae</taxon>
        <taxon>Aplanochytrium</taxon>
    </lineage>
</organism>